<keyword evidence="2" id="KW-1185">Reference proteome</keyword>
<dbReference type="RefSeq" id="WP_406580699.1">
    <property type="nucleotide sequence ID" value="NZ_JBJHQH010000007.1"/>
</dbReference>
<reference evidence="1 2" key="1">
    <citation type="submission" date="2024-11" db="EMBL/GenBank/DDBJ databases">
        <authorList>
            <person name="Lucas J.A."/>
        </authorList>
    </citation>
    <scope>NUCLEOTIDE SEQUENCE [LARGE SCALE GENOMIC DNA]</scope>
    <source>
        <strain evidence="1 2">Z 5.4</strain>
    </source>
</reference>
<evidence type="ECO:0000313" key="2">
    <source>
        <dbReference type="Proteomes" id="UP001623041"/>
    </source>
</evidence>
<accession>A0ABW8RF40</accession>
<dbReference type="InterPro" id="IPR023811">
    <property type="entry name" value="CHP04076"/>
</dbReference>
<dbReference type="EMBL" id="JBJHQH010000007">
    <property type="protein sequence ID" value="MFK9092089.1"/>
    <property type="molecule type" value="Genomic_DNA"/>
</dbReference>
<dbReference type="Proteomes" id="UP001623041">
    <property type="component" value="Unassembled WGS sequence"/>
</dbReference>
<organism evidence="1 2">
    <name type="scientific">Bacillus salipaludis</name>
    <dbReference type="NCBI Taxonomy" id="2547811"/>
    <lineage>
        <taxon>Bacteria</taxon>
        <taxon>Bacillati</taxon>
        <taxon>Bacillota</taxon>
        <taxon>Bacilli</taxon>
        <taxon>Bacillales</taxon>
        <taxon>Bacillaceae</taxon>
        <taxon>Bacillus</taxon>
    </lineage>
</organism>
<proteinExistence type="predicted"/>
<comment type="caution">
    <text evidence="1">The sequence shown here is derived from an EMBL/GenBank/DDBJ whole genome shotgun (WGS) entry which is preliminary data.</text>
</comment>
<name>A0ABW8RF40_9BACI</name>
<dbReference type="NCBIfam" id="TIGR04076">
    <property type="entry name" value="TIGR04076 family protein"/>
    <property type="match status" value="1"/>
</dbReference>
<protein>
    <submittedName>
        <fullName evidence="1">TIGR04076 family protein</fullName>
    </submittedName>
</protein>
<evidence type="ECO:0000313" key="1">
    <source>
        <dbReference type="EMBL" id="MFK9092089.1"/>
    </source>
</evidence>
<gene>
    <name evidence="1" type="ORF">ACJEBI_11425</name>
</gene>
<sequence length="131" mass="14833">MDDKFTLYNLKVEVVVTDKPMVCGHKEGDYFLVIGEDIIFPENNSFSMYALSAILPLLPAKQRVLHANDWMLSDSVIACPDPNCGARFKITRIGTQEFSHADCTIEPIHKGDKNNGRTIRISKRLYDQQSD</sequence>